<dbReference type="EMBL" id="JYDL01000004">
    <property type="protein sequence ID" value="KRX27110.1"/>
    <property type="molecule type" value="Genomic_DNA"/>
</dbReference>
<organism evidence="2 3">
    <name type="scientific">Trichinella nelsoni</name>
    <dbReference type="NCBI Taxonomy" id="6336"/>
    <lineage>
        <taxon>Eukaryota</taxon>
        <taxon>Metazoa</taxon>
        <taxon>Ecdysozoa</taxon>
        <taxon>Nematoda</taxon>
        <taxon>Enoplea</taxon>
        <taxon>Dorylaimia</taxon>
        <taxon>Trichinellida</taxon>
        <taxon>Trichinellidae</taxon>
        <taxon>Trichinella</taxon>
    </lineage>
</organism>
<dbReference type="Proteomes" id="UP000054630">
    <property type="component" value="Unassembled WGS sequence"/>
</dbReference>
<keyword evidence="1" id="KW-0472">Membrane</keyword>
<comment type="caution">
    <text evidence="2">The sequence shown here is derived from an EMBL/GenBank/DDBJ whole genome shotgun (WGS) entry which is preliminary data.</text>
</comment>
<keyword evidence="3" id="KW-1185">Reference proteome</keyword>
<sequence>MLEPYFSRFLQSLQMFGSTLVGPCLPVYMLCAFVRTFLDGYCLLLVQTRSLPVHVSERSYITSSVSLCDEKVLLNSEDASWSLFSDAKSESLTLPIFTFLKRIIQEV</sequence>
<feature type="transmembrane region" description="Helical" evidence="1">
    <location>
        <begin position="20"/>
        <end position="46"/>
    </location>
</feature>
<name>A0A0V0SKC5_9BILA</name>
<proteinExistence type="predicted"/>
<gene>
    <name evidence="2" type="ORF">T07_3157</name>
</gene>
<accession>A0A0V0SKC5</accession>
<evidence type="ECO:0000313" key="2">
    <source>
        <dbReference type="EMBL" id="KRX27110.1"/>
    </source>
</evidence>
<keyword evidence="1" id="KW-0812">Transmembrane</keyword>
<evidence type="ECO:0000313" key="3">
    <source>
        <dbReference type="Proteomes" id="UP000054630"/>
    </source>
</evidence>
<reference evidence="2 3" key="1">
    <citation type="submission" date="2015-01" db="EMBL/GenBank/DDBJ databases">
        <title>Evolution of Trichinella species and genotypes.</title>
        <authorList>
            <person name="Korhonen P.K."/>
            <person name="Edoardo P."/>
            <person name="Giuseppe L.R."/>
            <person name="Gasser R.B."/>
        </authorList>
    </citation>
    <scope>NUCLEOTIDE SEQUENCE [LARGE SCALE GENOMIC DNA]</scope>
    <source>
        <strain evidence="2">ISS37</strain>
    </source>
</reference>
<evidence type="ECO:0000256" key="1">
    <source>
        <dbReference type="SAM" id="Phobius"/>
    </source>
</evidence>
<protein>
    <submittedName>
        <fullName evidence="2">Uncharacterized protein</fullName>
    </submittedName>
</protein>
<keyword evidence="1" id="KW-1133">Transmembrane helix</keyword>
<dbReference type="AlphaFoldDB" id="A0A0V0SKC5"/>